<feature type="region of interest" description="Disordered" evidence="1">
    <location>
        <begin position="457"/>
        <end position="530"/>
    </location>
</feature>
<comment type="caution">
    <text evidence="2">The sequence shown here is derived from an EMBL/GenBank/DDBJ whole genome shotgun (WGS) entry which is preliminary data.</text>
</comment>
<dbReference type="AlphaFoldDB" id="A0A409WFT0"/>
<dbReference type="STRING" id="93625.A0A409WFT0"/>
<sequence>MNTLPPGASSTANHNQPGEKRKRESEQPQPQPLNPEGNATFTTRQRIVEILSNTANGCLSELGYFPGMPMRLKELEAQNLKWRDENVKLFEDNQRLLNTVKALNTSISLSNLSEPAQLQRVMELDSEIRRLQTENENIRKLVQVPEVLQNEYARLQESYDILRQSYYTLREENHRLSKQLYAFVHAQTGQQVPQNDPGRQVQSTPAPYNVQRPGMALPYIQTQSVAQSQDQRRFSSSPITAPHPQYLQMVNNQEHRDQLPQTQNAVFHDRQQLHSNPSSRRSSLNLIHSPNEQGSSGRIVPVGTNLQQNLRRSSVPIVYRNGNPYPYFLDVHPNPSRASYDNVEPPPSSATTTFSNQSRRTETPPTPLSASRILAQQSHFVAPASSDPSTSTSHHVEHNVQAIATTITPQDTYIHPPDVPQAQPNSSAVISPQLVGATAHQQNAPVQDAEQISTTSFLGPLSSSLPPTAAATSSVSQSSNPSSSQLVPQVNSPTDVQGQFTASSSSVSDDQAQTAMQVDAPEDDQEIEESDIGPDGLRLVKVCLEDLFGEPVDGRLICKLCESVMTLMYPDADFTHRFKSRHRYRENIQEKGRAYFVDATDEELVAHAIAEHNHAWEHLRQPEAEESEDV</sequence>
<feature type="compositionally biased region" description="Polar residues" evidence="1">
    <location>
        <begin position="349"/>
        <end position="358"/>
    </location>
</feature>
<protein>
    <submittedName>
        <fullName evidence="2">Uncharacterized protein</fullName>
    </submittedName>
</protein>
<evidence type="ECO:0000313" key="2">
    <source>
        <dbReference type="EMBL" id="PPQ77362.1"/>
    </source>
</evidence>
<feature type="compositionally biased region" description="Low complexity" evidence="1">
    <location>
        <begin position="501"/>
        <end position="514"/>
    </location>
</feature>
<dbReference type="Proteomes" id="UP000283269">
    <property type="component" value="Unassembled WGS sequence"/>
</dbReference>
<accession>A0A409WFT0</accession>
<feature type="compositionally biased region" description="Polar residues" evidence="1">
    <location>
        <begin position="1"/>
        <end position="16"/>
    </location>
</feature>
<evidence type="ECO:0000313" key="3">
    <source>
        <dbReference type="Proteomes" id="UP000283269"/>
    </source>
</evidence>
<feature type="region of interest" description="Disordered" evidence="1">
    <location>
        <begin position="223"/>
        <end position="242"/>
    </location>
</feature>
<feature type="region of interest" description="Disordered" evidence="1">
    <location>
        <begin position="271"/>
        <end position="300"/>
    </location>
</feature>
<keyword evidence="3" id="KW-1185">Reference proteome</keyword>
<feature type="region of interest" description="Disordered" evidence="1">
    <location>
        <begin position="188"/>
        <end position="212"/>
    </location>
</feature>
<feature type="compositionally biased region" description="Polar residues" evidence="1">
    <location>
        <begin position="223"/>
        <end position="239"/>
    </location>
</feature>
<feature type="compositionally biased region" description="Low complexity" evidence="1">
    <location>
        <begin position="457"/>
        <end position="490"/>
    </location>
</feature>
<organism evidence="2 3">
    <name type="scientific">Psilocybe cyanescens</name>
    <dbReference type="NCBI Taxonomy" id="93625"/>
    <lineage>
        <taxon>Eukaryota</taxon>
        <taxon>Fungi</taxon>
        <taxon>Dikarya</taxon>
        <taxon>Basidiomycota</taxon>
        <taxon>Agaricomycotina</taxon>
        <taxon>Agaricomycetes</taxon>
        <taxon>Agaricomycetidae</taxon>
        <taxon>Agaricales</taxon>
        <taxon>Agaricineae</taxon>
        <taxon>Strophariaceae</taxon>
        <taxon>Psilocybe</taxon>
    </lineage>
</organism>
<name>A0A409WFT0_PSICY</name>
<feature type="compositionally biased region" description="Acidic residues" evidence="1">
    <location>
        <begin position="520"/>
        <end position="530"/>
    </location>
</feature>
<evidence type="ECO:0000256" key="1">
    <source>
        <dbReference type="SAM" id="MobiDB-lite"/>
    </source>
</evidence>
<dbReference type="EMBL" id="NHYD01003440">
    <property type="protein sequence ID" value="PPQ77362.1"/>
    <property type="molecule type" value="Genomic_DNA"/>
</dbReference>
<gene>
    <name evidence="2" type="ORF">CVT25_010944</name>
</gene>
<feature type="compositionally biased region" description="Polar residues" evidence="1">
    <location>
        <begin position="491"/>
        <end position="500"/>
    </location>
</feature>
<feature type="region of interest" description="Disordered" evidence="1">
    <location>
        <begin position="1"/>
        <end position="40"/>
    </location>
</feature>
<feature type="compositionally biased region" description="Low complexity" evidence="1">
    <location>
        <begin position="275"/>
        <end position="286"/>
    </location>
</feature>
<proteinExistence type="predicted"/>
<dbReference type="InParanoid" id="A0A409WFT0"/>
<feature type="region of interest" description="Disordered" evidence="1">
    <location>
        <begin position="336"/>
        <end position="368"/>
    </location>
</feature>
<reference evidence="2 3" key="1">
    <citation type="journal article" date="2018" name="Evol. Lett.">
        <title>Horizontal gene cluster transfer increased hallucinogenic mushroom diversity.</title>
        <authorList>
            <person name="Reynolds H.T."/>
            <person name="Vijayakumar V."/>
            <person name="Gluck-Thaler E."/>
            <person name="Korotkin H.B."/>
            <person name="Matheny P.B."/>
            <person name="Slot J.C."/>
        </authorList>
    </citation>
    <scope>NUCLEOTIDE SEQUENCE [LARGE SCALE GENOMIC DNA]</scope>
    <source>
        <strain evidence="2 3">2631</strain>
    </source>
</reference>
<dbReference type="OrthoDB" id="3263403at2759"/>
<feature type="compositionally biased region" description="Basic and acidic residues" evidence="1">
    <location>
        <begin position="17"/>
        <end position="26"/>
    </location>
</feature>